<keyword evidence="1" id="KW-0812">Transmembrane</keyword>
<dbReference type="Proteomes" id="UP000198728">
    <property type="component" value="Unassembled WGS sequence"/>
</dbReference>
<dbReference type="EMBL" id="FOLG01000002">
    <property type="protein sequence ID" value="SFC07952.1"/>
    <property type="molecule type" value="Genomic_DNA"/>
</dbReference>
<gene>
    <name evidence="2" type="ORF">SAMN04488094_102464</name>
</gene>
<dbReference type="STRING" id="441112.SAMN04488094_102464"/>
<feature type="transmembrane region" description="Helical" evidence="1">
    <location>
        <begin position="21"/>
        <end position="40"/>
    </location>
</feature>
<evidence type="ECO:0008006" key="4">
    <source>
        <dbReference type="Google" id="ProtNLM"/>
    </source>
</evidence>
<keyword evidence="1" id="KW-0472">Membrane</keyword>
<evidence type="ECO:0000256" key="1">
    <source>
        <dbReference type="SAM" id="Phobius"/>
    </source>
</evidence>
<proteinExistence type="predicted"/>
<sequence>MKTYLLKTIKRFSKDEKGVTLVEYGIALILAVGLGAAALTDLSAEVDGKMGEAELAMGNKVADG</sequence>
<evidence type="ECO:0000313" key="3">
    <source>
        <dbReference type="Proteomes" id="UP000198728"/>
    </source>
</evidence>
<keyword evidence="3" id="KW-1185">Reference proteome</keyword>
<name>A0A1I1G9I5_9RHOB</name>
<dbReference type="RefSeq" id="WP_093359809.1">
    <property type="nucleotide sequence ID" value="NZ_FOLG01000002.1"/>
</dbReference>
<protein>
    <recommendedName>
        <fullName evidence="4">Pilus assembly protein Flp/PilA</fullName>
    </recommendedName>
</protein>
<reference evidence="2 3" key="1">
    <citation type="submission" date="2016-10" db="EMBL/GenBank/DDBJ databases">
        <authorList>
            <person name="de Groot N.N."/>
        </authorList>
    </citation>
    <scope>NUCLEOTIDE SEQUENCE [LARGE SCALE GENOMIC DNA]</scope>
    <source>
        <strain evidence="2 3">DSM 19548</strain>
    </source>
</reference>
<evidence type="ECO:0000313" key="2">
    <source>
        <dbReference type="EMBL" id="SFC07952.1"/>
    </source>
</evidence>
<accession>A0A1I1G9I5</accession>
<organism evidence="2 3">
    <name type="scientific">Tropicimonas isoalkanivorans</name>
    <dbReference type="NCBI Taxonomy" id="441112"/>
    <lineage>
        <taxon>Bacteria</taxon>
        <taxon>Pseudomonadati</taxon>
        <taxon>Pseudomonadota</taxon>
        <taxon>Alphaproteobacteria</taxon>
        <taxon>Rhodobacterales</taxon>
        <taxon>Roseobacteraceae</taxon>
        <taxon>Tropicimonas</taxon>
    </lineage>
</organism>
<keyword evidence="1" id="KW-1133">Transmembrane helix</keyword>
<dbReference type="AlphaFoldDB" id="A0A1I1G9I5"/>